<evidence type="ECO:0000313" key="4">
    <source>
        <dbReference type="Proteomes" id="UP000237000"/>
    </source>
</evidence>
<keyword evidence="2" id="KW-0012">Acyltransferase</keyword>
<dbReference type="InterPro" id="IPR023213">
    <property type="entry name" value="CAT-like_dom_sf"/>
</dbReference>
<evidence type="ECO:0000256" key="1">
    <source>
        <dbReference type="ARBA" id="ARBA00022679"/>
    </source>
</evidence>
<dbReference type="EMBL" id="JXTC01000265">
    <property type="protein sequence ID" value="PON73628.1"/>
    <property type="molecule type" value="Genomic_DNA"/>
</dbReference>
<organism evidence="3 4">
    <name type="scientific">Trema orientale</name>
    <name type="common">Charcoal tree</name>
    <name type="synonym">Celtis orientalis</name>
    <dbReference type="NCBI Taxonomy" id="63057"/>
    <lineage>
        <taxon>Eukaryota</taxon>
        <taxon>Viridiplantae</taxon>
        <taxon>Streptophyta</taxon>
        <taxon>Embryophyta</taxon>
        <taxon>Tracheophyta</taxon>
        <taxon>Spermatophyta</taxon>
        <taxon>Magnoliopsida</taxon>
        <taxon>eudicotyledons</taxon>
        <taxon>Gunneridae</taxon>
        <taxon>Pentapetalae</taxon>
        <taxon>rosids</taxon>
        <taxon>fabids</taxon>
        <taxon>Rosales</taxon>
        <taxon>Cannabaceae</taxon>
        <taxon>Trema</taxon>
    </lineage>
</organism>
<evidence type="ECO:0000313" key="3">
    <source>
        <dbReference type="EMBL" id="PON73628.1"/>
    </source>
</evidence>
<dbReference type="InterPro" id="IPR051504">
    <property type="entry name" value="Plant_metabolite_acyltrans"/>
</dbReference>
<reference evidence="4" key="1">
    <citation type="submission" date="2016-06" db="EMBL/GenBank/DDBJ databases">
        <title>Parallel loss of symbiosis genes in relatives of nitrogen-fixing non-legume Parasponia.</title>
        <authorList>
            <person name="Van Velzen R."/>
            <person name="Holmer R."/>
            <person name="Bu F."/>
            <person name="Rutten L."/>
            <person name="Van Zeijl A."/>
            <person name="Liu W."/>
            <person name="Santuari L."/>
            <person name="Cao Q."/>
            <person name="Sharma T."/>
            <person name="Shen D."/>
            <person name="Roswanjaya Y."/>
            <person name="Wardhani T."/>
            <person name="Kalhor M.S."/>
            <person name="Jansen J."/>
            <person name="Van den Hoogen J."/>
            <person name="Gungor B."/>
            <person name="Hartog M."/>
            <person name="Hontelez J."/>
            <person name="Verver J."/>
            <person name="Yang W.-C."/>
            <person name="Schijlen E."/>
            <person name="Repin R."/>
            <person name="Schilthuizen M."/>
            <person name="Schranz E."/>
            <person name="Heidstra R."/>
            <person name="Miyata K."/>
            <person name="Fedorova E."/>
            <person name="Kohlen W."/>
            <person name="Bisseling T."/>
            <person name="Smit S."/>
            <person name="Geurts R."/>
        </authorList>
    </citation>
    <scope>NUCLEOTIDE SEQUENCE [LARGE SCALE GENOMIC DNA]</scope>
    <source>
        <strain evidence="4">cv. RG33-2</strain>
    </source>
</reference>
<keyword evidence="4" id="KW-1185">Reference proteome</keyword>
<dbReference type="OrthoDB" id="1862401at2759"/>
<accession>A0A2P5DK19</accession>
<dbReference type="InParanoid" id="A0A2P5DK19"/>
<dbReference type="GO" id="GO:0016747">
    <property type="term" value="F:acyltransferase activity, transferring groups other than amino-acyl groups"/>
    <property type="evidence" value="ECO:0007669"/>
    <property type="project" value="UniProtKB-ARBA"/>
</dbReference>
<protein>
    <submittedName>
        <fullName evidence="3">Transferase</fullName>
    </submittedName>
</protein>
<dbReference type="Gene3D" id="3.30.559.10">
    <property type="entry name" value="Chloramphenicol acetyltransferase-like domain"/>
    <property type="match status" value="2"/>
</dbReference>
<dbReference type="AlphaFoldDB" id="A0A2P5DK19"/>
<dbReference type="Proteomes" id="UP000237000">
    <property type="component" value="Unassembled WGS sequence"/>
</dbReference>
<comment type="caution">
    <text evidence="3">The sequence shown here is derived from an EMBL/GenBank/DDBJ whole genome shotgun (WGS) entry which is preliminary data.</text>
</comment>
<dbReference type="SUPFAM" id="SSF52777">
    <property type="entry name" value="CoA-dependent acyltransferases"/>
    <property type="match status" value="1"/>
</dbReference>
<sequence>MATPNSAKILEVSRVAPSTDSPDSAAEFALPLTFFDAFWFKFAPVERLFFYSLPETKDSFFNSVLPKLKHSLALTLQYFLPLAGNLTWPQDSPKPILLYTPGDAVSFSVAVSDADFDLLAGNHAFQALASRPLVPLLQVSKTGASVIALQVTVFPNRGFCIGVTAHHAVLDGKSTTMFVKSWAYLCKENPPLLPELTPFYDRTVIKDPFGIDMLYLNMWLGNNTGTSSSNLRNNPKPFEFLPFPDVPSDLFRATFELSRSDTDKLRQRVSSSWDRLSSSPKPKLHLSTFVLAFAYMLDCILKATDGDESKRKVYIGFTADFRNRLEPPVPENYFGNCAGIKVNYEEVRENLFNQEGDSLTGLVAMISGMVKELGKDIDFKGEAEEYVSKSTSMASIKAYGVGVAGSPRLGVYGTDFGWGRPKKVDIVSIEKSGTISMAESRDGSGGLEVGLTLKKHEMDIFASLFDRGLGNY</sequence>
<proteinExistence type="predicted"/>
<dbReference type="Pfam" id="PF02458">
    <property type="entry name" value="Transferase"/>
    <property type="match status" value="1"/>
</dbReference>
<keyword evidence="1 3" id="KW-0808">Transferase</keyword>
<evidence type="ECO:0000256" key="2">
    <source>
        <dbReference type="ARBA" id="ARBA00023315"/>
    </source>
</evidence>
<dbReference type="FunCoup" id="A0A2P5DK19">
    <property type="interactions" value="292"/>
</dbReference>
<gene>
    <name evidence="3" type="ORF">TorRG33x02_248860</name>
</gene>
<name>A0A2P5DK19_TREOI</name>
<dbReference type="PANTHER" id="PTHR31625">
    <property type="match status" value="1"/>
</dbReference>